<keyword evidence="9" id="KW-1185">Reference proteome</keyword>
<dbReference type="Pfam" id="PF00048">
    <property type="entry name" value="IL8"/>
    <property type="match status" value="1"/>
</dbReference>
<dbReference type="PANTHER" id="PTHR12015">
    <property type="entry name" value="SMALL INDUCIBLE CYTOKINE A"/>
    <property type="match status" value="1"/>
</dbReference>
<dbReference type="PROSITE" id="PS51257">
    <property type="entry name" value="PROKAR_LIPOPROTEIN"/>
    <property type="match status" value="1"/>
</dbReference>
<keyword evidence="6" id="KW-0732">Signal</keyword>
<dbReference type="FunFam" id="2.40.50.40:FF:000004">
    <property type="entry name" value="C-X-C motif chemokine"/>
    <property type="match status" value="1"/>
</dbReference>
<reference evidence="8 9" key="1">
    <citation type="submission" date="2018-10" db="EMBL/GenBank/DDBJ databases">
        <title>Improved assembly of the deer mouse Peromyscus maniculatus genome.</title>
        <authorList>
            <person name="Lassance J.-M."/>
            <person name="Hoekstra H.E."/>
        </authorList>
    </citation>
    <scope>NUCLEOTIDE SEQUENCE [LARGE SCALE GENOMIC DNA]</scope>
</reference>
<proteinExistence type="inferred from homology"/>
<dbReference type="AlphaFoldDB" id="A0A6I9MHF7"/>
<evidence type="ECO:0000256" key="4">
    <source>
        <dbReference type="ARBA" id="ARBA00022525"/>
    </source>
</evidence>
<dbReference type="Gene3D" id="2.40.50.40">
    <property type="match status" value="1"/>
</dbReference>
<reference evidence="8" key="3">
    <citation type="submission" date="2025-09" db="UniProtKB">
        <authorList>
            <consortium name="Ensembl"/>
        </authorList>
    </citation>
    <scope>IDENTIFICATION</scope>
</reference>
<dbReference type="InterPro" id="IPR039809">
    <property type="entry name" value="Chemokine_b/g/d"/>
</dbReference>
<keyword evidence="5" id="KW-1015">Disulfide bond</keyword>
<keyword evidence="3" id="KW-0202">Cytokine</keyword>
<dbReference type="GeneID" id="102915547"/>
<keyword evidence="4" id="KW-0964">Secreted</keyword>
<evidence type="ECO:0000259" key="7">
    <source>
        <dbReference type="SMART" id="SM00199"/>
    </source>
</evidence>
<organism evidence="8 9">
    <name type="scientific">Peromyscus maniculatus bairdii</name>
    <name type="common">Prairie deer mouse</name>
    <dbReference type="NCBI Taxonomy" id="230844"/>
    <lineage>
        <taxon>Eukaryota</taxon>
        <taxon>Metazoa</taxon>
        <taxon>Chordata</taxon>
        <taxon>Craniata</taxon>
        <taxon>Vertebrata</taxon>
        <taxon>Euteleostomi</taxon>
        <taxon>Mammalia</taxon>
        <taxon>Eutheria</taxon>
        <taxon>Euarchontoglires</taxon>
        <taxon>Glires</taxon>
        <taxon>Rodentia</taxon>
        <taxon>Myomorpha</taxon>
        <taxon>Muroidea</taxon>
        <taxon>Cricetidae</taxon>
        <taxon>Neotominae</taxon>
        <taxon>Peromyscus</taxon>
    </lineage>
</organism>
<sequence>MRFSAAAALLLLLASCLSPGHGILEAHYTNLKCRCPKMSLTFIHPNIIERIQVTPPGNGCPRTEVVVWTKAKKVLCVNPLARWLQKVLKFVQSKNVISTPSAPVSKRRTT</sequence>
<dbReference type="CDD" id="cd00273">
    <property type="entry name" value="Chemokine_CXC"/>
    <property type="match status" value="1"/>
</dbReference>
<dbReference type="Proteomes" id="UP000694547">
    <property type="component" value="Chromosome 10"/>
</dbReference>
<dbReference type="PRINTS" id="PR00437">
    <property type="entry name" value="SMALLCYTKCXC"/>
</dbReference>
<protein>
    <submittedName>
        <fullName evidence="8">C-X-C motif chemokine ligand 13</fullName>
    </submittedName>
</protein>
<dbReference type="GO" id="GO:0006955">
    <property type="term" value="P:immune response"/>
    <property type="evidence" value="ECO:0007669"/>
    <property type="project" value="InterPro"/>
</dbReference>
<dbReference type="InterPro" id="IPR001089">
    <property type="entry name" value="Chemokine_CXC"/>
</dbReference>
<dbReference type="GO" id="GO:0005615">
    <property type="term" value="C:extracellular space"/>
    <property type="evidence" value="ECO:0007669"/>
    <property type="project" value="UniProtKB-KW"/>
</dbReference>
<dbReference type="GO" id="GO:0006952">
    <property type="term" value="P:defense response"/>
    <property type="evidence" value="ECO:0007669"/>
    <property type="project" value="InterPro"/>
</dbReference>
<dbReference type="InterPro" id="IPR036048">
    <property type="entry name" value="Interleukin_8-like_sf"/>
</dbReference>
<feature type="chain" id="PRO_5044635984" evidence="6">
    <location>
        <begin position="23"/>
        <end position="110"/>
    </location>
</feature>
<evidence type="ECO:0000256" key="2">
    <source>
        <dbReference type="ARBA" id="ARBA00010665"/>
    </source>
</evidence>
<reference evidence="8" key="2">
    <citation type="submission" date="2025-08" db="UniProtKB">
        <authorList>
            <consortium name="Ensembl"/>
        </authorList>
    </citation>
    <scope>IDENTIFICATION</scope>
</reference>
<dbReference type="PRINTS" id="PR00436">
    <property type="entry name" value="INTERLEUKIN8"/>
</dbReference>
<dbReference type="GO" id="GO:0035769">
    <property type="term" value="P:B cell chemotaxis across high endothelial venule"/>
    <property type="evidence" value="ECO:0007669"/>
    <property type="project" value="Ensembl"/>
</dbReference>
<evidence type="ECO:0000256" key="3">
    <source>
        <dbReference type="ARBA" id="ARBA00022514"/>
    </source>
</evidence>
<evidence type="ECO:0000256" key="1">
    <source>
        <dbReference type="ARBA" id="ARBA00004613"/>
    </source>
</evidence>
<dbReference type="SUPFAM" id="SSF54117">
    <property type="entry name" value="Interleukin 8-like chemokines"/>
    <property type="match status" value="1"/>
</dbReference>
<dbReference type="RefSeq" id="XP_006996930.1">
    <property type="nucleotide sequence ID" value="XM_006996868.3"/>
</dbReference>
<dbReference type="GO" id="GO:0031724">
    <property type="term" value="F:CXCR5 chemokine receptor binding"/>
    <property type="evidence" value="ECO:0007669"/>
    <property type="project" value="Ensembl"/>
</dbReference>
<dbReference type="GO" id="GO:0048535">
    <property type="term" value="P:lymph node development"/>
    <property type="evidence" value="ECO:0007669"/>
    <property type="project" value="Ensembl"/>
</dbReference>
<evidence type="ECO:0000256" key="6">
    <source>
        <dbReference type="SAM" id="SignalP"/>
    </source>
</evidence>
<dbReference type="GO" id="GO:0032487">
    <property type="term" value="P:regulation of Rap protein signal transduction"/>
    <property type="evidence" value="ECO:0007669"/>
    <property type="project" value="Ensembl"/>
</dbReference>
<comment type="similarity">
    <text evidence="2">Belongs to the intercrine alpha (chemokine CxC) family.</text>
</comment>
<evidence type="ECO:0000313" key="8">
    <source>
        <dbReference type="Ensembl" id="ENSPEMP00000009537.1"/>
    </source>
</evidence>
<dbReference type="GO" id="GO:0008009">
    <property type="term" value="F:chemokine activity"/>
    <property type="evidence" value="ECO:0007669"/>
    <property type="project" value="Ensembl"/>
</dbReference>
<comment type="subcellular location">
    <subcellularLocation>
        <location evidence="1">Secreted</location>
    </subcellularLocation>
</comment>
<dbReference type="GO" id="GO:0033634">
    <property type="term" value="P:positive regulation of cell-cell adhesion mediated by integrin"/>
    <property type="evidence" value="ECO:0007669"/>
    <property type="project" value="Ensembl"/>
</dbReference>
<accession>A0A6I9MHF7</accession>
<dbReference type="GO" id="GO:0033625">
    <property type="term" value="P:positive regulation of integrin activation"/>
    <property type="evidence" value="ECO:0007669"/>
    <property type="project" value="Ensembl"/>
</dbReference>
<gene>
    <name evidence="8" type="primary">Cxcl13</name>
</gene>
<name>A0A6I9MHF7_PERMB</name>
<dbReference type="Ensembl" id="ENSPEMT00000013708.2">
    <property type="protein sequence ID" value="ENSPEMP00000009537.1"/>
    <property type="gene ID" value="ENSPEMG00000010815.2"/>
</dbReference>
<dbReference type="GeneTree" id="ENSGT00530000064292"/>
<feature type="domain" description="Chemokine interleukin-8-like" evidence="7">
    <location>
        <begin position="30"/>
        <end position="91"/>
    </location>
</feature>
<dbReference type="PANTHER" id="PTHR12015:SF204">
    <property type="entry name" value="C-X-C MOTIF CHEMOKINE 13"/>
    <property type="match status" value="1"/>
</dbReference>
<feature type="signal peptide" evidence="6">
    <location>
        <begin position="1"/>
        <end position="22"/>
    </location>
</feature>
<dbReference type="InterPro" id="IPR033899">
    <property type="entry name" value="CXC_Chemokine_domain"/>
</dbReference>
<dbReference type="CTD" id="10563"/>
<evidence type="ECO:0000256" key="5">
    <source>
        <dbReference type="ARBA" id="ARBA00023157"/>
    </source>
</evidence>
<dbReference type="GO" id="GO:0070098">
    <property type="term" value="P:chemokine-mediated signaling pathway"/>
    <property type="evidence" value="ECO:0007669"/>
    <property type="project" value="Ensembl"/>
</dbReference>
<evidence type="ECO:0000313" key="9">
    <source>
        <dbReference type="Proteomes" id="UP000694547"/>
    </source>
</evidence>
<dbReference type="InterPro" id="IPR001811">
    <property type="entry name" value="Chemokine_IL8-like_dom"/>
</dbReference>
<dbReference type="SMART" id="SM00199">
    <property type="entry name" value="SCY"/>
    <property type="match status" value="1"/>
</dbReference>
<dbReference type="OrthoDB" id="9937393at2759"/>